<dbReference type="SUPFAM" id="SSF53850">
    <property type="entry name" value="Periplasmic binding protein-like II"/>
    <property type="match status" value="1"/>
</dbReference>
<dbReference type="GO" id="GO:0042956">
    <property type="term" value="P:maltodextrin transmembrane transport"/>
    <property type="evidence" value="ECO:0007669"/>
    <property type="project" value="TreeGrafter"/>
</dbReference>
<protein>
    <recommendedName>
        <fullName evidence="8">ABC transporter substrate-binding protein</fullName>
    </recommendedName>
</protein>
<keyword evidence="5" id="KW-0812">Transmembrane</keyword>
<evidence type="ECO:0000256" key="5">
    <source>
        <dbReference type="SAM" id="Phobius"/>
    </source>
</evidence>
<accession>A0A1F7HEP0</accession>
<keyword evidence="5" id="KW-1133">Transmembrane helix</keyword>
<gene>
    <name evidence="6" type="ORF">A3D08_01935</name>
</gene>
<evidence type="ECO:0000256" key="4">
    <source>
        <dbReference type="SAM" id="MobiDB-lite"/>
    </source>
</evidence>
<dbReference type="EMBL" id="MFZT01000047">
    <property type="protein sequence ID" value="OGK29444.1"/>
    <property type="molecule type" value="Genomic_DNA"/>
</dbReference>
<keyword evidence="3" id="KW-0732">Signal</keyword>
<evidence type="ECO:0000313" key="7">
    <source>
        <dbReference type="Proteomes" id="UP000178098"/>
    </source>
</evidence>
<dbReference type="GO" id="GO:0015768">
    <property type="term" value="P:maltose transport"/>
    <property type="evidence" value="ECO:0007669"/>
    <property type="project" value="TreeGrafter"/>
</dbReference>
<dbReference type="AlphaFoldDB" id="A0A1F7HEP0"/>
<dbReference type="PANTHER" id="PTHR30061:SF50">
    <property type="entry name" value="MALTOSE_MALTODEXTRIN-BINDING PERIPLASMIC PROTEIN"/>
    <property type="match status" value="1"/>
</dbReference>
<keyword evidence="2" id="KW-0813">Transport</keyword>
<comment type="caution">
    <text evidence="6">The sequence shown here is derived from an EMBL/GenBank/DDBJ whole genome shotgun (WGS) entry which is preliminary data.</text>
</comment>
<evidence type="ECO:0000256" key="1">
    <source>
        <dbReference type="ARBA" id="ARBA00008520"/>
    </source>
</evidence>
<reference evidence="6 7" key="1">
    <citation type="journal article" date="2016" name="Nat. Commun.">
        <title>Thousands of microbial genomes shed light on interconnected biogeochemical processes in an aquifer system.</title>
        <authorList>
            <person name="Anantharaman K."/>
            <person name="Brown C.T."/>
            <person name="Hug L.A."/>
            <person name="Sharon I."/>
            <person name="Castelle C.J."/>
            <person name="Probst A.J."/>
            <person name="Thomas B.C."/>
            <person name="Singh A."/>
            <person name="Wilkins M.J."/>
            <person name="Karaoz U."/>
            <person name="Brodie E.L."/>
            <person name="Williams K.H."/>
            <person name="Hubbard S.S."/>
            <person name="Banfield J.F."/>
        </authorList>
    </citation>
    <scope>NUCLEOTIDE SEQUENCE [LARGE SCALE GENOMIC DNA]</scope>
</reference>
<proteinExistence type="inferred from homology"/>
<evidence type="ECO:0000256" key="2">
    <source>
        <dbReference type="ARBA" id="ARBA00022448"/>
    </source>
</evidence>
<evidence type="ECO:0000256" key="3">
    <source>
        <dbReference type="ARBA" id="ARBA00022729"/>
    </source>
</evidence>
<dbReference type="GO" id="GO:0055052">
    <property type="term" value="C:ATP-binding cassette (ABC) transporter complex, substrate-binding subunit-containing"/>
    <property type="evidence" value="ECO:0007669"/>
    <property type="project" value="TreeGrafter"/>
</dbReference>
<feature type="region of interest" description="Disordered" evidence="4">
    <location>
        <begin position="1"/>
        <end position="67"/>
    </location>
</feature>
<keyword evidence="5" id="KW-0472">Membrane</keyword>
<name>A0A1F7HEP0_9BACT</name>
<evidence type="ECO:0008006" key="8">
    <source>
        <dbReference type="Google" id="ProtNLM"/>
    </source>
</evidence>
<dbReference type="Proteomes" id="UP000178098">
    <property type="component" value="Unassembled WGS sequence"/>
</dbReference>
<dbReference type="InterPro" id="IPR006059">
    <property type="entry name" value="SBP"/>
</dbReference>
<dbReference type="GO" id="GO:1901982">
    <property type="term" value="F:maltose binding"/>
    <property type="evidence" value="ECO:0007669"/>
    <property type="project" value="TreeGrafter"/>
</dbReference>
<organism evidence="6 7">
    <name type="scientific">Candidatus Roizmanbacteria bacterium RIFCSPHIGHO2_02_FULL_43_11</name>
    <dbReference type="NCBI Taxonomy" id="1802043"/>
    <lineage>
        <taxon>Bacteria</taxon>
        <taxon>Candidatus Roizmaniibacteriota</taxon>
    </lineage>
</organism>
<comment type="similarity">
    <text evidence="1">Belongs to the bacterial solute-binding protein 1 family.</text>
</comment>
<dbReference type="PANTHER" id="PTHR30061">
    <property type="entry name" value="MALTOSE-BINDING PERIPLASMIC PROTEIN"/>
    <property type="match status" value="1"/>
</dbReference>
<dbReference type="Gene3D" id="3.40.190.10">
    <property type="entry name" value="Periplasmic binding protein-like II"/>
    <property type="match status" value="1"/>
</dbReference>
<sequence length="502" mass="56166">MADSSVTNKESMEPQPIMETVPLDDVTERNTQQPEVLVPEEIPEETPENLTSSDVGGISPPPLSDEGMFESEGNKKKYLFIILGIIGGLTIFFVIFGAIFNLLRGKSNEKITLEYWGLWEDENVMKTVIADYKRVKPNITVNYVPREHTDYRLKVVTRIKEGAGPDIFRFHNTWLPSIIDISAPLSPSVMSKEEYDKTFYEVIRNDLKVGDSYYGIALGIDGLVLVYNNSMFKQAGITSKPQTWDDLVKDADKLRVEDSQGLVTAGIALGTANNIEHFSDILGWMLLQNGASIKNLAAPEAVEVLSNYRQFAEPQLNMWNGQMPKDVNAFIQGKVGMIIVPSWHILNIKKANAELDVKVVPLPKLPGSSPIGLASYWVEGVSKASKHQEEAWEFLKFLSSKDVMTKLYQEQTKVRLFGVPYSRVDLRDTLIQNEYIGPVLEQAPYMKSMPVSARTFDQGLDDEIIGYLRNAVEATEKGVSYEEAFKTASAGVSQVLTKHNIQ</sequence>
<dbReference type="Pfam" id="PF01547">
    <property type="entry name" value="SBP_bac_1"/>
    <property type="match status" value="1"/>
</dbReference>
<evidence type="ECO:0000313" key="6">
    <source>
        <dbReference type="EMBL" id="OGK29444.1"/>
    </source>
</evidence>
<feature type="transmembrane region" description="Helical" evidence="5">
    <location>
        <begin position="78"/>
        <end position="103"/>
    </location>
</feature>